<dbReference type="InterPro" id="IPR005762">
    <property type="entry name" value="MurD"/>
</dbReference>
<organism evidence="6 7">
    <name type="scientific">Lutimonas vermicola</name>
    <dbReference type="NCBI Taxonomy" id="414288"/>
    <lineage>
        <taxon>Bacteria</taxon>
        <taxon>Pseudomonadati</taxon>
        <taxon>Bacteroidota</taxon>
        <taxon>Flavobacteriia</taxon>
        <taxon>Flavobacteriales</taxon>
        <taxon>Flavobacteriaceae</taxon>
        <taxon>Lutimonas</taxon>
    </lineage>
</organism>
<evidence type="ECO:0000313" key="7">
    <source>
        <dbReference type="Proteomes" id="UP001474120"/>
    </source>
</evidence>
<dbReference type="RefSeq" id="WP_342160071.1">
    <property type="nucleotide sequence ID" value="NZ_JBCDNA010000002.1"/>
</dbReference>
<evidence type="ECO:0000313" key="6">
    <source>
        <dbReference type="EMBL" id="MEL4456045.1"/>
    </source>
</evidence>
<dbReference type="Gene3D" id="3.90.190.20">
    <property type="entry name" value="Mur ligase, C-terminal domain"/>
    <property type="match status" value="1"/>
</dbReference>
<dbReference type="Pfam" id="PF02875">
    <property type="entry name" value="Mur_ligase_C"/>
    <property type="match status" value="1"/>
</dbReference>
<comment type="caution">
    <text evidence="6">The sequence shown here is derived from an EMBL/GenBank/DDBJ whole genome shotgun (WGS) entry which is preliminary data.</text>
</comment>
<dbReference type="PANTHER" id="PTHR43692:SF1">
    <property type="entry name" value="UDP-N-ACETYLMURAMOYLALANINE--D-GLUTAMATE LIGASE"/>
    <property type="match status" value="1"/>
</dbReference>
<dbReference type="Proteomes" id="UP001474120">
    <property type="component" value="Unassembled WGS sequence"/>
</dbReference>
<dbReference type="PANTHER" id="PTHR43692">
    <property type="entry name" value="UDP-N-ACETYLMURAMOYLALANINE--D-GLUTAMATE LIGASE"/>
    <property type="match status" value="1"/>
</dbReference>
<keyword evidence="2" id="KW-0436">Ligase</keyword>
<evidence type="ECO:0000256" key="1">
    <source>
        <dbReference type="ARBA" id="ARBA00022490"/>
    </source>
</evidence>
<keyword evidence="3" id="KW-0547">Nucleotide-binding</keyword>
<dbReference type="EMBL" id="JBCDNA010000002">
    <property type="protein sequence ID" value="MEL4456045.1"/>
    <property type="molecule type" value="Genomic_DNA"/>
</dbReference>
<keyword evidence="7" id="KW-1185">Reference proteome</keyword>
<evidence type="ECO:0000256" key="2">
    <source>
        <dbReference type="ARBA" id="ARBA00022598"/>
    </source>
</evidence>
<name>A0ABU9L2N7_9FLAO</name>
<proteinExistence type="predicted"/>
<dbReference type="InterPro" id="IPR004101">
    <property type="entry name" value="Mur_ligase_C"/>
</dbReference>
<keyword evidence="1" id="KW-0963">Cytoplasm</keyword>
<dbReference type="SUPFAM" id="SSF53244">
    <property type="entry name" value="MurD-like peptide ligases, peptide-binding domain"/>
    <property type="match status" value="1"/>
</dbReference>
<protein>
    <submittedName>
        <fullName evidence="6">Cyanophycin synthetase</fullName>
    </submittedName>
</protein>
<evidence type="ECO:0000256" key="3">
    <source>
        <dbReference type="ARBA" id="ARBA00022741"/>
    </source>
</evidence>
<evidence type="ECO:0000259" key="5">
    <source>
        <dbReference type="Pfam" id="PF02875"/>
    </source>
</evidence>
<gene>
    <name evidence="6" type="ORF">AABB81_09085</name>
</gene>
<sequence>MSISSFALQTNFNVKNAMASSTLSDLMRVRKETIRNCLSDFENEEHRLEKVLTINGSQYVNDSKASNVNATFYALDSMENTTIWIVGGVDAENDYDMLLPLVNEKVNAIICLSNNNDKLIETFGNVVDFMIETTSIQDAVKIAYKLCREGETVLFSPAGACENTAENYEERGKKFKEAVRQL</sequence>
<accession>A0ABU9L2N7</accession>
<evidence type="ECO:0000256" key="4">
    <source>
        <dbReference type="ARBA" id="ARBA00022840"/>
    </source>
</evidence>
<dbReference type="InterPro" id="IPR036615">
    <property type="entry name" value="Mur_ligase_C_dom_sf"/>
</dbReference>
<keyword evidence="4" id="KW-0067">ATP-binding</keyword>
<reference evidence="6 7" key="1">
    <citation type="submission" date="2024-04" db="EMBL/GenBank/DDBJ databases">
        <title>whole genome sequencing of Lutimonas vermicola strain IMCC1616.</title>
        <authorList>
            <person name="Bae S.S."/>
        </authorList>
    </citation>
    <scope>NUCLEOTIDE SEQUENCE [LARGE SCALE GENOMIC DNA]</scope>
    <source>
        <strain evidence="6 7">IMCC1616</strain>
    </source>
</reference>
<feature type="domain" description="Mur ligase C-terminal" evidence="5">
    <location>
        <begin position="46"/>
        <end position="159"/>
    </location>
</feature>